<sequence>MDPDFSLRSSSVENREAFHSKKEVEEEKEVQEGGIQGWCTLAGTWLSLFATFGYLSSFGVY</sequence>
<reference evidence="3 4" key="1">
    <citation type="submission" date="2014-06" db="EMBL/GenBank/DDBJ databases">
        <title>Evolutionary Origins and Diversification of the Mycorrhizal Mutualists.</title>
        <authorList>
            <consortium name="DOE Joint Genome Institute"/>
            <consortium name="Mycorrhizal Genomics Consortium"/>
            <person name="Kohler A."/>
            <person name="Kuo A."/>
            <person name="Nagy L.G."/>
            <person name="Floudas D."/>
            <person name="Copeland A."/>
            <person name="Barry K.W."/>
            <person name="Cichocki N."/>
            <person name="Veneault-Fourrey C."/>
            <person name="LaButti K."/>
            <person name="Lindquist E.A."/>
            <person name="Lipzen A."/>
            <person name="Lundell T."/>
            <person name="Morin E."/>
            <person name="Murat C."/>
            <person name="Riley R."/>
            <person name="Ohm R."/>
            <person name="Sun H."/>
            <person name="Tunlid A."/>
            <person name="Henrissat B."/>
            <person name="Grigoriev I.V."/>
            <person name="Hibbett D.S."/>
            <person name="Martin F."/>
        </authorList>
    </citation>
    <scope>NUCLEOTIDE SEQUENCE [LARGE SCALE GENOMIC DNA]</scope>
    <source>
        <strain evidence="3 4">SS14</strain>
    </source>
</reference>
<dbReference type="HOGENOM" id="CLU_2924223_0_0_1"/>
<keyword evidence="2" id="KW-0472">Membrane</keyword>
<accession>A0A0C9VJK0</accession>
<feature type="region of interest" description="Disordered" evidence="1">
    <location>
        <begin position="1"/>
        <end position="25"/>
    </location>
</feature>
<gene>
    <name evidence="3" type="ORF">M422DRAFT_259690</name>
</gene>
<keyword evidence="2" id="KW-1133">Transmembrane helix</keyword>
<dbReference type="AlphaFoldDB" id="A0A0C9VJK0"/>
<dbReference type="Proteomes" id="UP000054279">
    <property type="component" value="Unassembled WGS sequence"/>
</dbReference>
<evidence type="ECO:0000313" key="3">
    <source>
        <dbReference type="EMBL" id="KIJ37820.1"/>
    </source>
</evidence>
<keyword evidence="4" id="KW-1185">Reference proteome</keyword>
<name>A0A0C9VJK0_SPHS4</name>
<organism evidence="3 4">
    <name type="scientific">Sphaerobolus stellatus (strain SS14)</name>
    <dbReference type="NCBI Taxonomy" id="990650"/>
    <lineage>
        <taxon>Eukaryota</taxon>
        <taxon>Fungi</taxon>
        <taxon>Dikarya</taxon>
        <taxon>Basidiomycota</taxon>
        <taxon>Agaricomycotina</taxon>
        <taxon>Agaricomycetes</taxon>
        <taxon>Phallomycetidae</taxon>
        <taxon>Geastrales</taxon>
        <taxon>Sphaerobolaceae</taxon>
        <taxon>Sphaerobolus</taxon>
    </lineage>
</organism>
<protein>
    <submittedName>
        <fullName evidence="3">Uncharacterized protein</fullName>
    </submittedName>
</protein>
<feature type="compositionally biased region" description="Basic and acidic residues" evidence="1">
    <location>
        <begin position="13"/>
        <end position="25"/>
    </location>
</feature>
<evidence type="ECO:0000313" key="4">
    <source>
        <dbReference type="Proteomes" id="UP000054279"/>
    </source>
</evidence>
<evidence type="ECO:0000256" key="2">
    <source>
        <dbReference type="SAM" id="Phobius"/>
    </source>
</evidence>
<proteinExistence type="predicted"/>
<dbReference type="EMBL" id="KN837166">
    <property type="protein sequence ID" value="KIJ37820.1"/>
    <property type="molecule type" value="Genomic_DNA"/>
</dbReference>
<evidence type="ECO:0000256" key="1">
    <source>
        <dbReference type="SAM" id="MobiDB-lite"/>
    </source>
</evidence>
<keyword evidence="2" id="KW-0812">Transmembrane</keyword>
<feature type="transmembrane region" description="Helical" evidence="2">
    <location>
        <begin position="35"/>
        <end position="55"/>
    </location>
</feature>